<keyword evidence="3" id="KW-0808">Transferase</keyword>
<evidence type="ECO:0000256" key="1">
    <source>
        <dbReference type="ARBA" id="ARBA00004123"/>
    </source>
</evidence>
<protein>
    <recommendedName>
        <fullName evidence="2">histone acetyltransferase</fullName>
        <ecNumber evidence="2">2.3.1.48</ecNumber>
    </recommendedName>
</protein>
<evidence type="ECO:0000256" key="8">
    <source>
        <dbReference type="ARBA" id="ARBA00048017"/>
    </source>
</evidence>
<dbReference type="InterPro" id="IPR003101">
    <property type="entry name" value="KIX_dom"/>
</dbReference>
<dbReference type="Gene3D" id="2.30.42.10">
    <property type="match status" value="1"/>
</dbReference>
<dbReference type="PROSITE" id="PS50952">
    <property type="entry name" value="KIX"/>
    <property type="match status" value="3"/>
</dbReference>
<dbReference type="GO" id="GO:0003712">
    <property type="term" value="F:transcription coregulator activity"/>
    <property type="evidence" value="ECO:0007669"/>
    <property type="project" value="InterPro"/>
</dbReference>
<keyword evidence="12" id="KW-1185">Reference proteome</keyword>
<accession>A0A8R1UBY6</accession>
<feature type="domain" description="KIX" evidence="10">
    <location>
        <begin position="201"/>
        <end position="280"/>
    </location>
</feature>
<dbReference type="EnsemblMetazoa" id="PPA15279.1">
    <property type="protein sequence ID" value="PPA15279.1"/>
    <property type="gene ID" value="WBGene00104833"/>
</dbReference>
<evidence type="ECO:0000259" key="10">
    <source>
        <dbReference type="PROSITE" id="PS50952"/>
    </source>
</evidence>
<name>A0A8R1UBY6_PRIPA</name>
<evidence type="ECO:0000256" key="7">
    <source>
        <dbReference type="ARBA" id="ARBA00023242"/>
    </source>
</evidence>
<evidence type="ECO:0000256" key="3">
    <source>
        <dbReference type="ARBA" id="ARBA00022679"/>
    </source>
</evidence>
<evidence type="ECO:0000256" key="6">
    <source>
        <dbReference type="ARBA" id="ARBA00023163"/>
    </source>
</evidence>
<evidence type="ECO:0000256" key="4">
    <source>
        <dbReference type="ARBA" id="ARBA00022853"/>
    </source>
</evidence>
<evidence type="ECO:0000256" key="5">
    <source>
        <dbReference type="ARBA" id="ARBA00023015"/>
    </source>
</evidence>
<dbReference type="InterPro" id="IPR036529">
    <property type="entry name" value="KIX_dom_sf"/>
</dbReference>
<gene>
    <name evidence="11" type="primary">WBGene00104833</name>
</gene>
<comment type="subcellular location">
    <subcellularLocation>
        <location evidence="1">Nucleus</location>
    </subcellularLocation>
</comment>
<dbReference type="Gene3D" id="1.10.246.20">
    <property type="entry name" value="Coactivator CBP, KIX domain"/>
    <property type="match status" value="3"/>
</dbReference>
<feature type="domain" description="PDZ" evidence="9">
    <location>
        <begin position="297"/>
        <end position="372"/>
    </location>
</feature>
<dbReference type="SUPFAM" id="SSF47040">
    <property type="entry name" value="Kix domain of CBP (creb binding protein)"/>
    <property type="match status" value="4"/>
</dbReference>
<dbReference type="PANTHER" id="PTHR13808:SF1">
    <property type="entry name" value="HISTONE ACETYLTRANSFERASE"/>
    <property type="match status" value="1"/>
</dbReference>
<keyword evidence="6" id="KW-0804">Transcription</keyword>
<evidence type="ECO:0000313" key="12">
    <source>
        <dbReference type="Proteomes" id="UP000005239"/>
    </source>
</evidence>
<dbReference type="EC" id="2.3.1.48" evidence="2"/>
<reference evidence="11" key="2">
    <citation type="submission" date="2022-06" db="UniProtKB">
        <authorList>
            <consortium name="EnsemblMetazoa"/>
        </authorList>
    </citation>
    <scope>IDENTIFICATION</scope>
    <source>
        <strain evidence="11">PS312</strain>
    </source>
</reference>
<dbReference type="Pfam" id="PF02172">
    <property type="entry name" value="KIX"/>
    <property type="match status" value="3"/>
</dbReference>
<reference evidence="12" key="1">
    <citation type="journal article" date="2008" name="Nat. Genet.">
        <title>The Pristionchus pacificus genome provides a unique perspective on nematode lifestyle and parasitism.</title>
        <authorList>
            <person name="Dieterich C."/>
            <person name="Clifton S.W."/>
            <person name="Schuster L.N."/>
            <person name="Chinwalla A."/>
            <person name="Delehaunty K."/>
            <person name="Dinkelacker I."/>
            <person name="Fulton L."/>
            <person name="Fulton R."/>
            <person name="Godfrey J."/>
            <person name="Minx P."/>
            <person name="Mitreva M."/>
            <person name="Roeseler W."/>
            <person name="Tian H."/>
            <person name="Witte H."/>
            <person name="Yang S.P."/>
            <person name="Wilson R.K."/>
            <person name="Sommer R.J."/>
        </authorList>
    </citation>
    <scope>NUCLEOTIDE SEQUENCE [LARGE SCALE GENOMIC DNA]</scope>
    <source>
        <strain evidence="12">PS312</strain>
    </source>
</reference>
<dbReference type="InterPro" id="IPR001478">
    <property type="entry name" value="PDZ"/>
</dbReference>
<dbReference type="PANTHER" id="PTHR13808">
    <property type="entry name" value="CBP/P300-RELATED"/>
    <property type="match status" value="1"/>
</dbReference>
<dbReference type="GO" id="GO:0004402">
    <property type="term" value="F:histone acetyltransferase activity"/>
    <property type="evidence" value="ECO:0007669"/>
    <property type="project" value="InterPro"/>
</dbReference>
<organism evidence="11 12">
    <name type="scientific">Pristionchus pacificus</name>
    <name type="common">Parasitic nematode worm</name>
    <dbReference type="NCBI Taxonomy" id="54126"/>
    <lineage>
        <taxon>Eukaryota</taxon>
        <taxon>Metazoa</taxon>
        <taxon>Ecdysozoa</taxon>
        <taxon>Nematoda</taxon>
        <taxon>Chromadorea</taxon>
        <taxon>Rhabditida</taxon>
        <taxon>Rhabditina</taxon>
        <taxon>Diplogasteromorpha</taxon>
        <taxon>Diplogasteroidea</taxon>
        <taxon>Neodiplogasteridae</taxon>
        <taxon>Pristionchus</taxon>
    </lineage>
</organism>
<feature type="domain" description="KIX" evidence="10">
    <location>
        <begin position="437"/>
        <end position="516"/>
    </location>
</feature>
<dbReference type="SMART" id="SM00228">
    <property type="entry name" value="PDZ"/>
    <property type="match status" value="1"/>
</dbReference>
<evidence type="ECO:0000259" key="9">
    <source>
        <dbReference type="PROSITE" id="PS50106"/>
    </source>
</evidence>
<sequence length="535" mass="61570">MNNLNFPPPDAPSINKNCHVDVTNDLRHHLAGKLLQAILPSPDRIDVNDQRTNDLDLIQYSRKVEKKIFETADDRAIGFQMGKGASFREIWEQLPFMITYFEEYYHVLAEKIYKLQKEMRDREQQRLAQAAAVASVASQSFPFKQSIFVSALTKMNNPPMNPVAFDAPPIQFRQQLLAEYKNDAIIPIAQQFDLPAPHHPSIHKNWHVDVTNDLRHHLVGKLVRAIFPSQDPAAMHDPRIKDLINYARKCELGFFEGADDREEYYHLLADKIYRIQKELQEKKKKRLDAALANSIRTVDLTRGSDGKFGIIHHRASIIEARMGTSADEKGIKKGDEIISINEIRIETFTHHEIEKMLACAGANVKLSIRFYPSLLNAITPPITNTNLRWTMNPEAVPPMSPLLVRQQLLAEYKSDKGAPMDKQFGPLPDWPFPEPPSNNKHWHIDVNNDLRHHLVGKVVNSIFPSSDPAAKHDQRVKDLINYARKLEKDMFENADDTEEYYQLLAVKIYKIRKEFDERKKKRLTELTNSARKGNN</sequence>
<dbReference type="Pfam" id="PF00595">
    <property type="entry name" value="PDZ"/>
    <property type="match status" value="1"/>
</dbReference>
<keyword evidence="5" id="KW-0805">Transcription regulation</keyword>
<dbReference type="GO" id="GO:0005634">
    <property type="term" value="C:nucleus"/>
    <property type="evidence" value="ECO:0007669"/>
    <property type="project" value="UniProtKB-SubCell"/>
</dbReference>
<dbReference type="SUPFAM" id="SSF50156">
    <property type="entry name" value="PDZ domain-like"/>
    <property type="match status" value="1"/>
</dbReference>
<evidence type="ECO:0000256" key="2">
    <source>
        <dbReference type="ARBA" id="ARBA00013184"/>
    </source>
</evidence>
<comment type="catalytic activity">
    <reaction evidence="8">
        <text>L-lysyl-[protein] + acetyl-CoA = N(6)-acetyl-L-lysyl-[protein] + CoA + H(+)</text>
        <dbReference type="Rhea" id="RHEA:45948"/>
        <dbReference type="Rhea" id="RHEA-COMP:9752"/>
        <dbReference type="Rhea" id="RHEA-COMP:10731"/>
        <dbReference type="ChEBI" id="CHEBI:15378"/>
        <dbReference type="ChEBI" id="CHEBI:29969"/>
        <dbReference type="ChEBI" id="CHEBI:57287"/>
        <dbReference type="ChEBI" id="CHEBI:57288"/>
        <dbReference type="ChEBI" id="CHEBI:61930"/>
        <dbReference type="EC" id="2.3.1.48"/>
    </reaction>
</comment>
<feature type="domain" description="KIX" evidence="10">
    <location>
        <begin position="13"/>
        <end position="94"/>
    </location>
</feature>
<proteinExistence type="predicted"/>
<dbReference type="PROSITE" id="PS50106">
    <property type="entry name" value="PDZ"/>
    <property type="match status" value="1"/>
</dbReference>
<evidence type="ECO:0000313" key="11">
    <source>
        <dbReference type="EnsemblMetazoa" id="PPA15279.1"/>
    </source>
</evidence>
<dbReference type="Proteomes" id="UP000005239">
    <property type="component" value="Unassembled WGS sequence"/>
</dbReference>
<dbReference type="InterPro" id="IPR013178">
    <property type="entry name" value="Histone_AcTrfase_Rtt109/CBP"/>
</dbReference>
<dbReference type="AlphaFoldDB" id="A0A8R1UBY6"/>
<keyword evidence="4" id="KW-0156">Chromatin regulator</keyword>
<keyword evidence="7" id="KW-0539">Nucleus</keyword>
<dbReference type="CDD" id="cd00136">
    <property type="entry name" value="PDZ_canonical"/>
    <property type="match status" value="1"/>
</dbReference>
<dbReference type="GO" id="GO:0006355">
    <property type="term" value="P:regulation of DNA-templated transcription"/>
    <property type="evidence" value="ECO:0007669"/>
    <property type="project" value="InterPro"/>
</dbReference>
<dbReference type="InterPro" id="IPR036034">
    <property type="entry name" value="PDZ_sf"/>
</dbReference>